<dbReference type="SUPFAM" id="SSF54236">
    <property type="entry name" value="Ubiquitin-like"/>
    <property type="match status" value="1"/>
</dbReference>
<evidence type="ECO:0000313" key="3">
    <source>
        <dbReference type="EMBL" id="KAF7808833.1"/>
    </source>
</evidence>
<evidence type="ECO:0000313" key="4">
    <source>
        <dbReference type="Proteomes" id="UP000634136"/>
    </source>
</evidence>
<proteinExistence type="predicted"/>
<evidence type="ECO:0000256" key="1">
    <source>
        <dbReference type="SAM" id="Coils"/>
    </source>
</evidence>
<dbReference type="CDD" id="cd01763">
    <property type="entry name" value="Ubl_SUMO_like"/>
    <property type="match status" value="1"/>
</dbReference>
<dbReference type="Proteomes" id="UP000634136">
    <property type="component" value="Unassembled WGS sequence"/>
</dbReference>
<name>A0A834W521_9FABA</name>
<comment type="caution">
    <text evidence="3">The sequence shown here is derived from an EMBL/GenBank/DDBJ whole genome shotgun (WGS) entry which is preliminary data.</text>
</comment>
<evidence type="ECO:0000259" key="2">
    <source>
        <dbReference type="Pfam" id="PF11976"/>
    </source>
</evidence>
<accession>A0A834W521</accession>
<dbReference type="InterPro" id="IPR022617">
    <property type="entry name" value="Rad60/SUMO-like_dom"/>
</dbReference>
<keyword evidence="1" id="KW-0175">Coiled coil</keyword>
<dbReference type="Pfam" id="PF11976">
    <property type="entry name" value="Rad60-SLD"/>
    <property type="match status" value="1"/>
</dbReference>
<sequence>MYTDSLHVRSRHQKQKKLFGVSGGIVKLKIEIKEYEITKRERNTHSELREIWRILPKNSSPCLITNVYSLTTLCASMVEKVKTDEKAIPVVDVDEKEDDWLPPPPKVSSDAHRKIGEDSTLKELRLKKQELESVAQSAKDMLQTVEESAKRELDNSLLSSFDAVTEKTSKPPSERVKIVISIQDKDGLKQFRVYMDDNFERIFKMYADKVKLDLKHLVFSFDGDRISPSQTPSVLGMEDDDIIEVHVKSS</sequence>
<gene>
    <name evidence="3" type="ORF">G2W53_035576</name>
</gene>
<feature type="domain" description="Rad60/SUMO-like" evidence="2">
    <location>
        <begin position="178"/>
        <end position="246"/>
    </location>
</feature>
<protein>
    <submittedName>
        <fullName evidence="3">Rad60/SUMO-like domain containing protein</fullName>
    </submittedName>
</protein>
<feature type="coiled-coil region" evidence="1">
    <location>
        <begin position="121"/>
        <end position="148"/>
    </location>
</feature>
<dbReference type="OrthoDB" id="442921at2759"/>
<dbReference type="PANTHER" id="PTHR47813">
    <property type="entry name" value="UBIQUITIN-LIKE SUPERFAMILY PROTEIN"/>
    <property type="match status" value="1"/>
</dbReference>
<dbReference type="InterPro" id="IPR029071">
    <property type="entry name" value="Ubiquitin-like_domsf"/>
</dbReference>
<reference evidence="3" key="1">
    <citation type="submission" date="2020-09" db="EMBL/GenBank/DDBJ databases">
        <title>Genome-Enabled Discovery of Anthraquinone Biosynthesis in Senna tora.</title>
        <authorList>
            <person name="Kang S.-H."/>
            <person name="Pandey R.P."/>
            <person name="Lee C.-M."/>
            <person name="Sim J.-S."/>
            <person name="Jeong J.-T."/>
            <person name="Choi B.-S."/>
            <person name="Jung M."/>
            <person name="Ginzburg D."/>
            <person name="Zhao K."/>
            <person name="Won S.Y."/>
            <person name="Oh T.-J."/>
            <person name="Yu Y."/>
            <person name="Kim N.-H."/>
            <person name="Lee O.R."/>
            <person name="Lee T.-H."/>
            <person name="Bashyal P."/>
            <person name="Kim T.-S."/>
            <person name="Lee W.-H."/>
            <person name="Kawkins C."/>
            <person name="Kim C.-K."/>
            <person name="Kim J.S."/>
            <person name="Ahn B.O."/>
            <person name="Rhee S.Y."/>
            <person name="Sohng J.K."/>
        </authorList>
    </citation>
    <scope>NUCLEOTIDE SEQUENCE</scope>
    <source>
        <tissue evidence="3">Leaf</tissue>
    </source>
</reference>
<dbReference type="PANTHER" id="PTHR47813:SF2">
    <property type="entry name" value="UBIQUITIN-LIKE SUPERFAMILY PROTEIN"/>
    <property type="match status" value="1"/>
</dbReference>
<keyword evidence="4" id="KW-1185">Reference proteome</keyword>
<dbReference type="EMBL" id="JAAIUW010000011">
    <property type="protein sequence ID" value="KAF7808833.1"/>
    <property type="molecule type" value="Genomic_DNA"/>
</dbReference>
<dbReference type="AlphaFoldDB" id="A0A834W521"/>
<dbReference type="Gene3D" id="3.10.20.90">
    <property type="entry name" value="Phosphatidylinositol 3-kinase Catalytic Subunit, Chain A, domain 1"/>
    <property type="match status" value="1"/>
</dbReference>
<organism evidence="3 4">
    <name type="scientific">Senna tora</name>
    <dbReference type="NCBI Taxonomy" id="362788"/>
    <lineage>
        <taxon>Eukaryota</taxon>
        <taxon>Viridiplantae</taxon>
        <taxon>Streptophyta</taxon>
        <taxon>Embryophyta</taxon>
        <taxon>Tracheophyta</taxon>
        <taxon>Spermatophyta</taxon>
        <taxon>Magnoliopsida</taxon>
        <taxon>eudicotyledons</taxon>
        <taxon>Gunneridae</taxon>
        <taxon>Pentapetalae</taxon>
        <taxon>rosids</taxon>
        <taxon>fabids</taxon>
        <taxon>Fabales</taxon>
        <taxon>Fabaceae</taxon>
        <taxon>Caesalpinioideae</taxon>
        <taxon>Cassia clade</taxon>
        <taxon>Senna</taxon>
    </lineage>
</organism>